<dbReference type="PANTHER" id="PTHR22683:SF41">
    <property type="entry name" value="DNA TRANSLOCASE FTSK"/>
    <property type="match status" value="1"/>
</dbReference>
<dbReference type="SMART" id="SM00382">
    <property type="entry name" value="AAA"/>
    <property type="match status" value="1"/>
</dbReference>
<dbReference type="Pfam" id="PF13491">
    <property type="entry name" value="FtsK_4TM"/>
    <property type="match status" value="1"/>
</dbReference>
<comment type="subcellular location">
    <subcellularLocation>
        <location evidence="1">Cell membrane</location>
        <topology evidence="1">Multi-pass membrane protein</topology>
    </subcellularLocation>
</comment>
<evidence type="ECO:0000313" key="19">
    <source>
        <dbReference type="EMBL" id="SHH67195.1"/>
    </source>
</evidence>
<dbReference type="PANTHER" id="PTHR22683">
    <property type="entry name" value="SPORULATION PROTEIN RELATED"/>
    <property type="match status" value="1"/>
</dbReference>
<dbReference type="GO" id="GO:0005524">
    <property type="term" value="F:ATP binding"/>
    <property type="evidence" value="ECO:0007669"/>
    <property type="project" value="UniProtKB-UniRule"/>
</dbReference>
<dbReference type="InterPro" id="IPR027417">
    <property type="entry name" value="P-loop_NTPase"/>
</dbReference>
<dbReference type="InterPro" id="IPR003593">
    <property type="entry name" value="AAA+_ATPase"/>
</dbReference>
<evidence type="ECO:0000256" key="5">
    <source>
        <dbReference type="ARBA" id="ARBA00022692"/>
    </source>
</evidence>
<dbReference type="Gene3D" id="3.30.980.40">
    <property type="match status" value="1"/>
</dbReference>
<dbReference type="Pfam" id="PF09397">
    <property type="entry name" value="FtsK_gamma"/>
    <property type="match status" value="1"/>
</dbReference>
<dbReference type="Gene3D" id="3.40.50.300">
    <property type="entry name" value="P-loop containing nucleotide triphosphate hydrolases"/>
    <property type="match status" value="1"/>
</dbReference>
<keyword evidence="20" id="KW-1185">Reference proteome</keyword>
<feature type="binding site" evidence="15">
    <location>
        <begin position="431"/>
        <end position="438"/>
    </location>
    <ligand>
        <name>ATP</name>
        <dbReference type="ChEBI" id="CHEBI:30616"/>
    </ligand>
</feature>
<evidence type="ECO:0000256" key="7">
    <source>
        <dbReference type="ARBA" id="ARBA00022829"/>
    </source>
</evidence>
<evidence type="ECO:0000256" key="15">
    <source>
        <dbReference type="PROSITE-ProRule" id="PRU00289"/>
    </source>
</evidence>
<keyword evidence="3" id="KW-1003">Cell membrane</keyword>
<feature type="domain" description="FtsK" evidence="18">
    <location>
        <begin position="414"/>
        <end position="605"/>
    </location>
</feature>
<dbReference type="InterPro" id="IPR018541">
    <property type="entry name" value="Ftsk_gamma"/>
</dbReference>
<feature type="transmembrane region" description="Helical" evidence="17">
    <location>
        <begin position="98"/>
        <end position="119"/>
    </location>
</feature>
<comment type="similarity">
    <text evidence="2">Belongs to the FtsK/SpoIIIE/SftA family.</text>
</comment>
<comment type="function">
    <text evidence="13">Essential cell division protein that coordinates cell division and chromosome segregation. The N-terminus is involved in assembly of the cell-division machinery. The C-terminus functions as a DNA motor that moves dsDNA in an ATP-dependent manner towards the dif recombination site, which is located within the replication terminus region. Required for activation of the Xer recombinase, allowing activation of chromosome unlinking by recombination.</text>
</comment>
<evidence type="ECO:0000256" key="8">
    <source>
        <dbReference type="ARBA" id="ARBA00022840"/>
    </source>
</evidence>
<protein>
    <submittedName>
        <fullName evidence="19">DNA segregation ATPase FtsK/SpoIIIE, S-DNA-T family</fullName>
    </submittedName>
</protein>
<dbReference type="GO" id="GO:0007059">
    <property type="term" value="P:chromosome segregation"/>
    <property type="evidence" value="ECO:0007669"/>
    <property type="project" value="UniProtKB-KW"/>
</dbReference>
<evidence type="ECO:0000256" key="17">
    <source>
        <dbReference type="SAM" id="Phobius"/>
    </source>
</evidence>
<dbReference type="SMART" id="SM00843">
    <property type="entry name" value="Ftsk_gamma"/>
    <property type="match status" value="1"/>
</dbReference>
<organism evidence="19 20">
    <name type="scientific">Caloranaerobacter azorensis DSM 13643</name>
    <dbReference type="NCBI Taxonomy" id="1121264"/>
    <lineage>
        <taxon>Bacteria</taxon>
        <taxon>Bacillati</taxon>
        <taxon>Bacillota</taxon>
        <taxon>Tissierellia</taxon>
        <taxon>Tissierellales</taxon>
        <taxon>Thermohalobacteraceae</taxon>
        <taxon>Caloranaerobacter</taxon>
    </lineage>
</organism>
<evidence type="ECO:0000256" key="1">
    <source>
        <dbReference type="ARBA" id="ARBA00004651"/>
    </source>
</evidence>
<dbReference type="CDD" id="cd01127">
    <property type="entry name" value="TrwB_TraG_TraD_VirD4"/>
    <property type="match status" value="1"/>
</dbReference>
<feature type="transmembrane region" description="Helical" evidence="17">
    <location>
        <begin position="159"/>
        <end position="181"/>
    </location>
</feature>
<dbReference type="AlphaFoldDB" id="A0A1M5UW46"/>
<dbReference type="InterPro" id="IPR036388">
    <property type="entry name" value="WH-like_DNA-bd_sf"/>
</dbReference>
<dbReference type="InterPro" id="IPR050206">
    <property type="entry name" value="FtsK/SpoIIIE/SftA"/>
</dbReference>
<keyword evidence="11 17" id="KW-0472">Membrane</keyword>
<dbReference type="InterPro" id="IPR025199">
    <property type="entry name" value="FtsK_4TM"/>
</dbReference>
<dbReference type="RefSeq" id="WP_073196807.1">
    <property type="nucleotide sequence ID" value="NZ_FQXO01000043.1"/>
</dbReference>
<keyword evidence="6 15" id="KW-0547">Nucleotide-binding</keyword>
<evidence type="ECO:0000256" key="14">
    <source>
        <dbReference type="ARBA" id="ARBA00025923"/>
    </source>
</evidence>
<keyword evidence="10" id="KW-0238">DNA-binding</keyword>
<feature type="transmembrane region" description="Helical" evidence="17">
    <location>
        <begin position="67"/>
        <end position="86"/>
    </location>
</feature>
<evidence type="ECO:0000256" key="16">
    <source>
        <dbReference type="SAM" id="MobiDB-lite"/>
    </source>
</evidence>
<accession>A0A1M5UW46</accession>
<feature type="transmembrane region" description="Helical" evidence="17">
    <location>
        <begin position="26"/>
        <end position="47"/>
    </location>
</feature>
<feature type="region of interest" description="Disordered" evidence="16">
    <location>
        <begin position="1"/>
        <end position="20"/>
    </location>
</feature>
<dbReference type="OrthoDB" id="9807790at2"/>
<evidence type="ECO:0000256" key="6">
    <source>
        <dbReference type="ARBA" id="ARBA00022741"/>
    </source>
</evidence>
<dbReference type="InterPro" id="IPR002543">
    <property type="entry name" value="FtsK_dom"/>
</dbReference>
<keyword evidence="8 15" id="KW-0067">ATP-binding</keyword>
<evidence type="ECO:0000256" key="11">
    <source>
        <dbReference type="ARBA" id="ARBA00023136"/>
    </source>
</evidence>
<name>A0A1M5UW46_9FIRM</name>
<dbReference type="InterPro" id="IPR036390">
    <property type="entry name" value="WH_DNA-bd_sf"/>
</dbReference>
<evidence type="ECO:0000256" key="4">
    <source>
        <dbReference type="ARBA" id="ARBA00022618"/>
    </source>
</evidence>
<dbReference type="PROSITE" id="PS50901">
    <property type="entry name" value="FTSK"/>
    <property type="match status" value="1"/>
</dbReference>
<dbReference type="GO" id="GO:0003677">
    <property type="term" value="F:DNA binding"/>
    <property type="evidence" value="ECO:0007669"/>
    <property type="project" value="UniProtKB-KW"/>
</dbReference>
<keyword evidence="7" id="KW-0159">Chromosome partition</keyword>
<dbReference type="EMBL" id="FQXO01000043">
    <property type="protein sequence ID" value="SHH67195.1"/>
    <property type="molecule type" value="Genomic_DNA"/>
</dbReference>
<evidence type="ECO:0000256" key="2">
    <source>
        <dbReference type="ARBA" id="ARBA00006474"/>
    </source>
</evidence>
<sequence>MVKTSNKKGKKTKNKRKKSKQSIDNIGKEILGIIIITISILIFTSLYNYSNGYINYLIRDKILKLTGAGSILFPVLILIIGILFLFSKFNNSRIRKIIYLLMLYLCLLTLFEMRVFPLIENMSLAEKIKISIVYASNMYGGGLLGAFFAFILLKLFGLLGSYIILISTILIMISLLIKISYTKMLKNCYSLIKKFFIKTFKNQRNRVNLDEKRKIDIIENMKKENILKETEIDEKIKILDFTKDIEKQQDDKPKLVKDDSNDNINSVQDKVSATLEDFKLPTIDLLDNIINRQTTNDKTEIINNVKKLERTLLDFGIEAKVVQVSKGPTITRFELQPAPGVKVSKIVNLADDLALSLASSDIRIEAPIPGKSAIGIEVPNKIKSDVRIREVLLSKEYMNIKTKIPFALGQDIAGNPIVANLEKMPHLLIAGATGSGKSVCINTLIVSILFKSRPDEVKLLMIDPKVVELSVYNGIPHLLIPVVTDPKKASIALNWAVNEMTRRYKLFSEMGVRDLHSYNKKLDKERIDEKLPQIVVIIDELADLMMVAPNEVEESICRLAQMARAAGIHLIIATQRPSVDVITGTIKANIPSRISFAVSSQADSRTILDMNGAEKLLGKGDMLYYPVGISKPIRVQGAYISDKEVERIVAYLREYNNEENYKNELLESVNNKVESNDEAVDELLQKAIELVVEHGQASISLLQRKFRIGYSRAARLIDEMEARGIVGGYEGSKPRKVLVTKEDLKD</sequence>
<feature type="transmembrane region" description="Helical" evidence="17">
    <location>
        <begin position="131"/>
        <end position="152"/>
    </location>
</feature>
<keyword evidence="5 17" id="KW-0812">Transmembrane</keyword>
<dbReference type="GO" id="GO:0051301">
    <property type="term" value="P:cell division"/>
    <property type="evidence" value="ECO:0007669"/>
    <property type="project" value="UniProtKB-KW"/>
</dbReference>
<dbReference type="Pfam" id="PF17854">
    <property type="entry name" value="FtsK_alpha"/>
    <property type="match status" value="1"/>
</dbReference>
<evidence type="ECO:0000256" key="3">
    <source>
        <dbReference type="ARBA" id="ARBA00022475"/>
    </source>
</evidence>
<evidence type="ECO:0000256" key="10">
    <source>
        <dbReference type="ARBA" id="ARBA00023125"/>
    </source>
</evidence>
<gene>
    <name evidence="19" type="ORF">SAMN02745135_01609</name>
</gene>
<dbReference type="SUPFAM" id="SSF52540">
    <property type="entry name" value="P-loop containing nucleoside triphosphate hydrolases"/>
    <property type="match status" value="1"/>
</dbReference>
<keyword evidence="12" id="KW-0131">Cell cycle</keyword>
<reference evidence="20" key="1">
    <citation type="submission" date="2016-11" db="EMBL/GenBank/DDBJ databases">
        <authorList>
            <person name="Varghese N."/>
            <person name="Submissions S."/>
        </authorList>
    </citation>
    <scope>NUCLEOTIDE SEQUENCE [LARGE SCALE GENOMIC DNA]</scope>
    <source>
        <strain evidence="20">DSM 13643</strain>
    </source>
</reference>
<keyword evidence="9 17" id="KW-1133">Transmembrane helix</keyword>
<evidence type="ECO:0000256" key="12">
    <source>
        <dbReference type="ARBA" id="ARBA00023306"/>
    </source>
</evidence>
<evidence type="ECO:0000259" key="18">
    <source>
        <dbReference type="PROSITE" id="PS50901"/>
    </source>
</evidence>
<keyword evidence="4" id="KW-0132">Cell division</keyword>
<evidence type="ECO:0000256" key="9">
    <source>
        <dbReference type="ARBA" id="ARBA00022989"/>
    </source>
</evidence>
<comment type="subunit">
    <text evidence="14">Homohexamer. Forms a ring that surrounds DNA.</text>
</comment>
<proteinExistence type="inferred from homology"/>
<dbReference type="GO" id="GO:0005886">
    <property type="term" value="C:plasma membrane"/>
    <property type="evidence" value="ECO:0007669"/>
    <property type="project" value="UniProtKB-SubCell"/>
</dbReference>
<dbReference type="Proteomes" id="UP000183967">
    <property type="component" value="Unassembled WGS sequence"/>
</dbReference>
<dbReference type="Pfam" id="PF01580">
    <property type="entry name" value="FtsK_SpoIIIE"/>
    <property type="match status" value="1"/>
</dbReference>
<dbReference type="SUPFAM" id="SSF46785">
    <property type="entry name" value="Winged helix' DNA-binding domain"/>
    <property type="match status" value="1"/>
</dbReference>
<evidence type="ECO:0000313" key="20">
    <source>
        <dbReference type="Proteomes" id="UP000183967"/>
    </source>
</evidence>
<evidence type="ECO:0000256" key="13">
    <source>
        <dbReference type="ARBA" id="ARBA00024986"/>
    </source>
</evidence>
<dbReference type="InterPro" id="IPR041027">
    <property type="entry name" value="FtsK_alpha"/>
</dbReference>
<dbReference type="Gene3D" id="1.10.10.10">
    <property type="entry name" value="Winged helix-like DNA-binding domain superfamily/Winged helix DNA-binding domain"/>
    <property type="match status" value="1"/>
</dbReference>